<comment type="caution">
    <text evidence="2">The sequence shown here is derived from an EMBL/GenBank/DDBJ whole genome shotgun (WGS) entry which is preliminary data.</text>
</comment>
<evidence type="ECO:0000313" key="2">
    <source>
        <dbReference type="EMBL" id="GIY54462.1"/>
    </source>
</evidence>
<reference evidence="2 3" key="1">
    <citation type="submission" date="2021-06" db="EMBL/GenBank/DDBJ databases">
        <title>Caerostris extrusa draft genome.</title>
        <authorList>
            <person name="Kono N."/>
            <person name="Arakawa K."/>
        </authorList>
    </citation>
    <scope>NUCLEOTIDE SEQUENCE [LARGE SCALE GENOMIC DNA]</scope>
</reference>
<proteinExistence type="predicted"/>
<dbReference type="Proteomes" id="UP001054945">
    <property type="component" value="Unassembled WGS sequence"/>
</dbReference>
<sequence>MNIFRLAKKSNTLMNRFRMDKKSTTSWNEKGQNVENDSTRVIFVRRKTKLIVAQLSTRLSLSMNDNSLLNQPSDEPRPHKQDSEGLPCLCCRK</sequence>
<evidence type="ECO:0000313" key="3">
    <source>
        <dbReference type="Proteomes" id="UP001054945"/>
    </source>
</evidence>
<protein>
    <submittedName>
        <fullName evidence="2">Uncharacterized protein</fullName>
    </submittedName>
</protein>
<keyword evidence="3" id="KW-1185">Reference proteome</keyword>
<dbReference type="EMBL" id="BPLR01012515">
    <property type="protein sequence ID" value="GIY54462.1"/>
    <property type="molecule type" value="Genomic_DNA"/>
</dbReference>
<gene>
    <name evidence="2" type="ORF">CEXT_230441</name>
</gene>
<name>A0AAV4U9B7_CAEEX</name>
<feature type="compositionally biased region" description="Basic and acidic residues" evidence="1">
    <location>
        <begin position="74"/>
        <end position="83"/>
    </location>
</feature>
<accession>A0AAV4U9B7</accession>
<evidence type="ECO:0000256" key="1">
    <source>
        <dbReference type="SAM" id="MobiDB-lite"/>
    </source>
</evidence>
<organism evidence="2 3">
    <name type="scientific">Caerostris extrusa</name>
    <name type="common">Bark spider</name>
    <name type="synonym">Caerostris bankana</name>
    <dbReference type="NCBI Taxonomy" id="172846"/>
    <lineage>
        <taxon>Eukaryota</taxon>
        <taxon>Metazoa</taxon>
        <taxon>Ecdysozoa</taxon>
        <taxon>Arthropoda</taxon>
        <taxon>Chelicerata</taxon>
        <taxon>Arachnida</taxon>
        <taxon>Araneae</taxon>
        <taxon>Araneomorphae</taxon>
        <taxon>Entelegynae</taxon>
        <taxon>Araneoidea</taxon>
        <taxon>Araneidae</taxon>
        <taxon>Caerostris</taxon>
    </lineage>
</organism>
<dbReference type="AlphaFoldDB" id="A0AAV4U9B7"/>
<feature type="region of interest" description="Disordered" evidence="1">
    <location>
        <begin position="63"/>
        <end position="93"/>
    </location>
</feature>